<keyword evidence="3" id="KW-1185">Reference proteome</keyword>
<name>D6RQE0_COPC7</name>
<dbReference type="VEuPathDB" id="FungiDB:CC1G_15680"/>
<feature type="compositionally biased region" description="Basic and acidic residues" evidence="1">
    <location>
        <begin position="33"/>
        <end position="44"/>
    </location>
</feature>
<dbReference type="KEGG" id="cci:CC1G_15680"/>
<proteinExistence type="predicted"/>
<evidence type="ECO:0000313" key="3">
    <source>
        <dbReference type="Proteomes" id="UP000001861"/>
    </source>
</evidence>
<protein>
    <submittedName>
        <fullName evidence="2">Uncharacterized protein</fullName>
    </submittedName>
</protein>
<comment type="caution">
    <text evidence="2">The sequence shown here is derived from an EMBL/GenBank/DDBJ whole genome shotgun (WGS) entry which is preliminary data.</text>
</comment>
<evidence type="ECO:0000313" key="2">
    <source>
        <dbReference type="EMBL" id="EFI26756.1"/>
    </source>
</evidence>
<dbReference type="EMBL" id="AACS02000011">
    <property type="protein sequence ID" value="EFI26756.1"/>
    <property type="molecule type" value="Genomic_DNA"/>
</dbReference>
<organism evidence="2 3">
    <name type="scientific">Coprinopsis cinerea (strain Okayama-7 / 130 / ATCC MYA-4618 / FGSC 9003)</name>
    <name type="common">Inky cap fungus</name>
    <name type="synonym">Hormographiella aspergillata</name>
    <dbReference type="NCBI Taxonomy" id="240176"/>
    <lineage>
        <taxon>Eukaryota</taxon>
        <taxon>Fungi</taxon>
        <taxon>Dikarya</taxon>
        <taxon>Basidiomycota</taxon>
        <taxon>Agaricomycotina</taxon>
        <taxon>Agaricomycetes</taxon>
        <taxon>Agaricomycetidae</taxon>
        <taxon>Agaricales</taxon>
        <taxon>Agaricineae</taxon>
        <taxon>Psathyrellaceae</taxon>
        <taxon>Coprinopsis</taxon>
    </lineage>
</organism>
<feature type="compositionally biased region" description="Basic and acidic residues" evidence="1">
    <location>
        <begin position="58"/>
        <end position="72"/>
    </location>
</feature>
<feature type="region of interest" description="Disordered" evidence="1">
    <location>
        <begin position="1"/>
        <end position="84"/>
    </location>
</feature>
<feature type="compositionally biased region" description="Polar residues" evidence="1">
    <location>
        <begin position="45"/>
        <end position="56"/>
    </location>
</feature>
<sequence length="84" mass="9152">MTEVHLRRAEGPLRTGNKLEKKRFAGKANPNPTRRDSGVADDVRSITTLYSPSAFPSDSERPCLGEPMDLHNVHTHGLTGTAIA</sequence>
<dbReference type="HOGENOM" id="CLU_2527368_0_0_1"/>
<reference evidence="2 3" key="1">
    <citation type="journal article" date="2010" name="Proc. Natl. Acad. Sci. U.S.A.">
        <title>Insights into evolution of multicellular fungi from the assembled chromosomes of the mushroom Coprinopsis cinerea (Coprinus cinereus).</title>
        <authorList>
            <person name="Stajich J.E."/>
            <person name="Wilke S.K."/>
            <person name="Ahren D."/>
            <person name="Au C.H."/>
            <person name="Birren B.W."/>
            <person name="Borodovsky M."/>
            <person name="Burns C."/>
            <person name="Canback B."/>
            <person name="Casselton L.A."/>
            <person name="Cheng C.K."/>
            <person name="Deng J."/>
            <person name="Dietrich F.S."/>
            <person name="Fargo D.C."/>
            <person name="Farman M.L."/>
            <person name="Gathman A.C."/>
            <person name="Goldberg J."/>
            <person name="Guigo R."/>
            <person name="Hoegger P.J."/>
            <person name="Hooker J.B."/>
            <person name="Huggins A."/>
            <person name="James T.Y."/>
            <person name="Kamada T."/>
            <person name="Kilaru S."/>
            <person name="Kodira C."/>
            <person name="Kues U."/>
            <person name="Kupfer D."/>
            <person name="Kwan H.S."/>
            <person name="Lomsadze A."/>
            <person name="Li W."/>
            <person name="Lilly W.W."/>
            <person name="Ma L.J."/>
            <person name="Mackey A.J."/>
            <person name="Manning G."/>
            <person name="Martin F."/>
            <person name="Muraguchi H."/>
            <person name="Natvig D.O."/>
            <person name="Palmerini H."/>
            <person name="Ramesh M.A."/>
            <person name="Rehmeyer C.J."/>
            <person name="Roe B.A."/>
            <person name="Shenoy N."/>
            <person name="Stanke M."/>
            <person name="Ter-Hovhannisyan V."/>
            <person name="Tunlid A."/>
            <person name="Velagapudi R."/>
            <person name="Vision T.J."/>
            <person name="Zeng Q."/>
            <person name="Zolan M.E."/>
            <person name="Pukkila P.J."/>
        </authorList>
    </citation>
    <scope>NUCLEOTIDE SEQUENCE [LARGE SCALE GENOMIC DNA]</scope>
    <source>
        <strain evidence="3">Okayama-7 / 130 / ATCC MYA-4618 / FGSC 9003</strain>
    </source>
</reference>
<dbReference type="InParanoid" id="D6RQE0"/>
<dbReference type="GeneID" id="9379664"/>
<accession>D6RQE0</accession>
<dbReference type="Proteomes" id="UP000001861">
    <property type="component" value="Unassembled WGS sequence"/>
</dbReference>
<dbReference type="AlphaFoldDB" id="D6RQE0"/>
<feature type="compositionally biased region" description="Basic and acidic residues" evidence="1">
    <location>
        <begin position="1"/>
        <end position="23"/>
    </location>
</feature>
<gene>
    <name evidence="2" type="ORF">CC1G_15680</name>
</gene>
<dbReference type="RefSeq" id="XP_002910250.1">
    <property type="nucleotide sequence ID" value="XM_002910204.1"/>
</dbReference>
<evidence type="ECO:0000256" key="1">
    <source>
        <dbReference type="SAM" id="MobiDB-lite"/>
    </source>
</evidence>